<dbReference type="InterPro" id="IPR050644">
    <property type="entry name" value="PG_Glycine_Bridge_Synth"/>
</dbReference>
<keyword evidence="7" id="KW-0961">Cell wall biogenesis/degradation</keyword>
<dbReference type="Gene3D" id="3.40.630.30">
    <property type="match status" value="1"/>
</dbReference>
<evidence type="ECO:0000256" key="4">
    <source>
        <dbReference type="ARBA" id="ARBA00022960"/>
    </source>
</evidence>
<dbReference type="GO" id="GO:0009252">
    <property type="term" value="P:peptidoglycan biosynthetic process"/>
    <property type="evidence" value="ECO:0007669"/>
    <property type="project" value="UniProtKB-KW"/>
</dbReference>
<dbReference type="GO" id="GO:0005737">
    <property type="term" value="C:cytoplasm"/>
    <property type="evidence" value="ECO:0007669"/>
    <property type="project" value="UniProtKB-SubCell"/>
</dbReference>
<comment type="catalytic activity">
    <reaction evidence="11">
        <text>beta-D-GlcNAc-(1-&gt;4)-Mur2Ac(oyl-L-Ala-D-isoglutaminyl-L-Lys-D-Ala-D-Ala)-di-trans,octa-cis-undecaprenyl diphosphate + glycyl-tRNA(Gly) = beta-D-GlcNAc-(1-&gt;4)-Mur2Ac(oyl-L-Ala-D-isoglutaminyl-L-Lys-(N(6)-Gly)-D-Ala-D-Ala)-di-trans,octa-cis-undecaprenyl diphosphate + tRNA(Gly) + H(+)</text>
        <dbReference type="Rhea" id="RHEA:30435"/>
        <dbReference type="Rhea" id="RHEA-COMP:9664"/>
        <dbReference type="Rhea" id="RHEA-COMP:9683"/>
        <dbReference type="ChEBI" id="CHEBI:15378"/>
        <dbReference type="ChEBI" id="CHEBI:62233"/>
        <dbReference type="ChEBI" id="CHEBI:62234"/>
        <dbReference type="ChEBI" id="CHEBI:78442"/>
        <dbReference type="ChEBI" id="CHEBI:78522"/>
        <dbReference type="EC" id="2.3.2.16"/>
    </reaction>
</comment>
<evidence type="ECO:0000313" key="13">
    <source>
        <dbReference type="Proteomes" id="UP000637359"/>
    </source>
</evidence>
<evidence type="ECO:0000313" key="12">
    <source>
        <dbReference type="EMBL" id="MBC5637996.1"/>
    </source>
</evidence>
<comment type="similarity">
    <text evidence="2">Belongs to the FemABX family.</text>
</comment>
<dbReference type="GO" id="GO:0016755">
    <property type="term" value="F:aminoacyltransferase activity"/>
    <property type="evidence" value="ECO:0007669"/>
    <property type="project" value="InterPro"/>
</dbReference>
<dbReference type="EMBL" id="JACOOL010000011">
    <property type="protein sequence ID" value="MBC5637996.1"/>
    <property type="molecule type" value="Genomic_DNA"/>
</dbReference>
<dbReference type="PANTHER" id="PTHR36174">
    <property type="entry name" value="LIPID II:GLYCINE GLYCYLTRANSFERASE"/>
    <property type="match status" value="1"/>
</dbReference>
<evidence type="ECO:0000256" key="6">
    <source>
        <dbReference type="ARBA" id="ARBA00023315"/>
    </source>
</evidence>
<keyword evidence="6" id="KW-0012">Acyltransferase</keyword>
<evidence type="ECO:0000256" key="1">
    <source>
        <dbReference type="ARBA" id="ARBA00004496"/>
    </source>
</evidence>
<evidence type="ECO:0000256" key="2">
    <source>
        <dbReference type="ARBA" id="ARBA00009943"/>
    </source>
</evidence>
<proteinExistence type="inferred from homology"/>
<keyword evidence="5" id="KW-0573">Peptidoglycan synthesis</keyword>
<keyword evidence="3" id="KW-0808">Transferase</keyword>
<comment type="caution">
    <text evidence="12">The sequence shown here is derived from an EMBL/GenBank/DDBJ whole genome shotgun (WGS) entry which is preliminary data.</text>
</comment>
<dbReference type="SUPFAM" id="SSF55729">
    <property type="entry name" value="Acyl-CoA N-acyltransferases (Nat)"/>
    <property type="match status" value="1"/>
</dbReference>
<dbReference type="RefSeq" id="WP_186870704.1">
    <property type="nucleotide sequence ID" value="NZ_JACOOL010000011.1"/>
</dbReference>
<evidence type="ECO:0000256" key="10">
    <source>
        <dbReference type="ARBA" id="ARBA00042933"/>
    </source>
</evidence>
<dbReference type="Proteomes" id="UP000637359">
    <property type="component" value="Unassembled WGS sequence"/>
</dbReference>
<dbReference type="AlphaFoldDB" id="A0A923L7M4"/>
<reference evidence="12" key="1">
    <citation type="submission" date="2020-08" db="EMBL/GenBank/DDBJ databases">
        <title>Genome public.</title>
        <authorList>
            <person name="Liu C."/>
            <person name="Sun Q."/>
        </authorList>
    </citation>
    <scope>NUCLEOTIDE SEQUENCE</scope>
    <source>
        <strain evidence="12">BX22</strain>
    </source>
</reference>
<comment type="subcellular location">
    <subcellularLocation>
        <location evidence="1">Cytoplasm</location>
    </subcellularLocation>
</comment>
<dbReference type="PANTHER" id="PTHR36174:SF1">
    <property type="entry name" value="LIPID II:GLYCINE GLYCYLTRANSFERASE"/>
    <property type="match status" value="1"/>
</dbReference>
<evidence type="ECO:0000256" key="3">
    <source>
        <dbReference type="ARBA" id="ARBA00022679"/>
    </source>
</evidence>
<organism evidence="12 13">
    <name type="scientific">Ornithinibacillus hominis</name>
    <dbReference type="NCBI Taxonomy" id="2763055"/>
    <lineage>
        <taxon>Bacteria</taxon>
        <taxon>Bacillati</taxon>
        <taxon>Bacillota</taxon>
        <taxon>Bacilli</taxon>
        <taxon>Bacillales</taxon>
        <taxon>Bacillaceae</taxon>
        <taxon>Ornithinibacillus</taxon>
    </lineage>
</organism>
<dbReference type="InterPro" id="IPR003447">
    <property type="entry name" value="FEMABX"/>
</dbReference>
<accession>A0A923L7M4</accession>
<keyword evidence="13" id="KW-1185">Reference proteome</keyword>
<evidence type="ECO:0000256" key="7">
    <source>
        <dbReference type="ARBA" id="ARBA00023316"/>
    </source>
</evidence>
<keyword evidence="4" id="KW-0133">Cell shape</keyword>
<dbReference type="GO" id="GO:0008360">
    <property type="term" value="P:regulation of cell shape"/>
    <property type="evidence" value="ECO:0007669"/>
    <property type="project" value="UniProtKB-KW"/>
</dbReference>
<dbReference type="GO" id="GO:0071555">
    <property type="term" value="P:cell wall organization"/>
    <property type="evidence" value="ECO:0007669"/>
    <property type="project" value="UniProtKB-KW"/>
</dbReference>
<gene>
    <name evidence="12" type="ORF">H8S33_14460</name>
</gene>
<evidence type="ECO:0000256" key="11">
    <source>
        <dbReference type="ARBA" id="ARBA00048654"/>
    </source>
</evidence>
<sequence>MLRVRYKRGFLRVLEVMEYEQMEKATSIDLAFYSKVVYPFEHQNMPLRDREGRSQVVVQHCKTLLIDLRETEEAIFQAIHKNTRYKINRARKRDLISYYEVESPTDADLHRFCTFYNSFAKQKKIPPANIDKLQGLRDQQSIILTYITDEDDRMLCCHIHYLVKESAVLLYSASGRFDNAEMRNIIGRANRYLHWRDMLSFKAKGIDWYNFGGLFVDPSSSETSSINRFKKEFGGIEVNEWKLLHAQSFLGRLVAFAYRMKICKRPEYVRAKMVF</sequence>
<dbReference type="EC" id="2.3.2.16" evidence="8"/>
<protein>
    <recommendedName>
        <fullName evidence="9">Lipid II:glycine glycyltransferase</fullName>
        <ecNumber evidence="8">2.3.2.16</ecNumber>
    </recommendedName>
    <alternativeName>
        <fullName evidence="10">Factor essential for expression of methicillin resistance X</fullName>
    </alternativeName>
</protein>
<evidence type="ECO:0000256" key="5">
    <source>
        <dbReference type="ARBA" id="ARBA00022984"/>
    </source>
</evidence>
<name>A0A923L7M4_9BACI</name>
<evidence type="ECO:0000256" key="8">
    <source>
        <dbReference type="ARBA" id="ARBA00039074"/>
    </source>
</evidence>
<evidence type="ECO:0000256" key="9">
    <source>
        <dbReference type="ARBA" id="ARBA00040679"/>
    </source>
</evidence>
<dbReference type="PROSITE" id="PS51191">
    <property type="entry name" value="FEMABX"/>
    <property type="match status" value="1"/>
</dbReference>
<dbReference type="InterPro" id="IPR016181">
    <property type="entry name" value="Acyl_CoA_acyltransferase"/>
</dbReference>